<name>A0A8J5VCP1_9HYME</name>
<organism evidence="3 4">
    <name type="scientific">Cotesia typhae</name>
    <dbReference type="NCBI Taxonomy" id="2053667"/>
    <lineage>
        <taxon>Eukaryota</taxon>
        <taxon>Metazoa</taxon>
        <taxon>Ecdysozoa</taxon>
        <taxon>Arthropoda</taxon>
        <taxon>Hexapoda</taxon>
        <taxon>Insecta</taxon>
        <taxon>Pterygota</taxon>
        <taxon>Neoptera</taxon>
        <taxon>Endopterygota</taxon>
        <taxon>Hymenoptera</taxon>
        <taxon>Apocrita</taxon>
        <taxon>Ichneumonoidea</taxon>
        <taxon>Braconidae</taxon>
        <taxon>Microgastrinae</taxon>
        <taxon>Cotesia</taxon>
    </lineage>
</organism>
<dbReference type="InterPro" id="IPR001251">
    <property type="entry name" value="CRAL-TRIO_dom"/>
</dbReference>
<sequence length="399" mass="46407">MINDENLVNNHEIGTPKKTDVEDKSTKFSNGRKSLDASLIGDNDKISKESSGNIHKMWEPMLCVQNEIGTKSIKENLDIIENNLDEVKQLSKEEMKPKDEELDLDLEELTPEVTEYAKRELGETDEVKCQTLQELRDMIYASYYTLHCFTERGECTPHRMDDAFLIRFLRARNFNVNRAHRLVVRYVNFKEDHPEIHKDVNPLNMRHIGDDDVMTVPAYRTQCGRRMMIYRMGNWDPKKYGIEEIFKATVIILELGVLEPRAQVLGGVVIFDLQDITIAHAWTITPQIASMVMALMVSSFPMKTYAIHILHQSWVFDMIYAMFKPLINKEMKERVFFHGDNMESLHKHIAPTHLPKKYGGTREELPYYKWIDSLSLKPKIVKEMHSIGYVVPEEMIKGL</sequence>
<dbReference type="GO" id="GO:0016020">
    <property type="term" value="C:membrane"/>
    <property type="evidence" value="ECO:0007669"/>
    <property type="project" value="TreeGrafter"/>
</dbReference>
<dbReference type="InterPro" id="IPR011074">
    <property type="entry name" value="CRAL/TRIO_N_dom"/>
</dbReference>
<evidence type="ECO:0000313" key="3">
    <source>
        <dbReference type="EMBL" id="KAG8042258.1"/>
    </source>
</evidence>
<dbReference type="CDD" id="cd00170">
    <property type="entry name" value="SEC14"/>
    <property type="match status" value="1"/>
</dbReference>
<comment type="caution">
    <text evidence="3">The sequence shown here is derived from an EMBL/GenBank/DDBJ whole genome shotgun (WGS) entry which is preliminary data.</text>
</comment>
<accession>A0A8J5VCP1</accession>
<dbReference type="SMART" id="SM00516">
    <property type="entry name" value="SEC14"/>
    <property type="match status" value="1"/>
</dbReference>
<dbReference type="EMBL" id="JAAOIC020000002">
    <property type="protein sequence ID" value="KAG8042258.1"/>
    <property type="molecule type" value="Genomic_DNA"/>
</dbReference>
<reference evidence="3" key="1">
    <citation type="submission" date="2020-03" db="EMBL/GenBank/DDBJ databases">
        <authorList>
            <person name="Chebbi M.A."/>
            <person name="Drezen J.M."/>
        </authorList>
    </citation>
    <scope>NUCLEOTIDE SEQUENCE</scope>
    <source>
        <tissue evidence="3">Whole body</tissue>
    </source>
</reference>
<proteinExistence type="predicted"/>
<dbReference type="GO" id="GO:1902936">
    <property type="term" value="F:phosphatidylinositol bisphosphate binding"/>
    <property type="evidence" value="ECO:0007669"/>
    <property type="project" value="TreeGrafter"/>
</dbReference>
<evidence type="ECO:0000256" key="1">
    <source>
        <dbReference type="SAM" id="MobiDB-lite"/>
    </source>
</evidence>
<dbReference type="Proteomes" id="UP000729913">
    <property type="component" value="Unassembled WGS sequence"/>
</dbReference>
<dbReference type="Pfam" id="PF00650">
    <property type="entry name" value="CRAL_TRIO"/>
    <property type="match status" value="1"/>
</dbReference>
<feature type="compositionally biased region" description="Basic and acidic residues" evidence="1">
    <location>
        <begin position="14"/>
        <end position="26"/>
    </location>
</feature>
<evidence type="ECO:0000259" key="2">
    <source>
        <dbReference type="PROSITE" id="PS50191"/>
    </source>
</evidence>
<keyword evidence="4" id="KW-1185">Reference proteome</keyword>
<protein>
    <recommendedName>
        <fullName evidence="2">CRAL-TRIO domain-containing protein</fullName>
    </recommendedName>
</protein>
<dbReference type="PANTHER" id="PTHR10174">
    <property type="entry name" value="ALPHA-TOCOPHEROL TRANSFER PROTEIN-RELATED"/>
    <property type="match status" value="1"/>
</dbReference>
<dbReference type="AlphaFoldDB" id="A0A8J5VCP1"/>
<reference evidence="3" key="2">
    <citation type="submission" date="2021-04" db="EMBL/GenBank/DDBJ databases">
        <title>Genome-wide patterns of bracovirus chromosomal integration into multiple host tissues during parasitism.</title>
        <authorList>
            <person name="Chebbi M.A.C."/>
        </authorList>
    </citation>
    <scope>NUCLEOTIDE SEQUENCE</scope>
    <source>
        <tissue evidence="3">Whole body</tissue>
    </source>
</reference>
<dbReference type="Pfam" id="PF03765">
    <property type="entry name" value="CRAL_TRIO_N"/>
    <property type="match status" value="1"/>
</dbReference>
<dbReference type="SMART" id="SM01100">
    <property type="entry name" value="CRAL_TRIO_N"/>
    <property type="match status" value="1"/>
</dbReference>
<evidence type="ECO:0000313" key="4">
    <source>
        <dbReference type="Proteomes" id="UP000729913"/>
    </source>
</evidence>
<dbReference type="OrthoDB" id="440711at2759"/>
<feature type="region of interest" description="Disordered" evidence="1">
    <location>
        <begin position="1"/>
        <end position="34"/>
    </location>
</feature>
<gene>
    <name evidence="3" type="ORF">G9C98_004892</name>
</gene>
<dbReference type="PROSITE" id="PS50191">
    <property type="entry name" value="CRAL_TRIO"/>
    <property type="match status" value="1"/>
</dbReference>
<feature type="domain" description="CRAL-TRIO" evidence="2">
    <location>
        <begin position="224"/>
        <end position="366"/>
    </location>
</feature>
<dbReference type="PANTHER" id="PTHR10174:SF234">
    <property type="entry name" value="SD01558P"/>
    <property type="match status" value="1"/>
</dbReference>